<dbReference type="EMBL" id="JAPUBN010000019">
    <property type="protein sequence ID" value="MCZ2722972.1"/>
    <property type="molecule type" value="Genomic_DNA"/>
</dbReference>
<keyword evidence="5" id="KW-1185">Reference proteome</keyword>
<dbReference type="InterPro" id="IPR018306">
    <property type="entry name" value="Phage_T5_Orf172_DNA-bd"/>
</dbReference>
<evidence type="ECO:0000313" key="5">
    <source>
        <dbReference type="Proteomes" id="UP001149719"/>
    </source>
</evidence>
<feature type="transmembrane region" description="Helical" evidence="2">
    <location>
        <begin position="6"/>
        <end position="27"/>
    </location>
</feature>
<name>A0ABT4JY39_9GAMM</name>
<dbReference type="RefSeq" id="WP_269127038.1">
    <property type="nucleotide sequence ID" value="NZ_JAPUBN010000019.1"/>
</dbReference>
<dbReference type="Pfam" id="PF13250">
    <property type="entry name" value="SNIPE"/>
    <property type="match status" value="1"/>
</dbReference>
<feature type="coiled-coil region" evidence="1">
    <location>
        <begin position="49"/>
        <end position="135"/>
    </location>
</feature>
<keyword evidence="2" id="KW-0812">Transmembrane</keyword>
<evidence type="ECO:0000256" key="2">
    <source>
        <dbReference type="SAM" id="Phobius"/>
    </source>
</evidence>
<reference evidence="4" key="1">
    <citation type="submission" date="2022-12" db="EMBL/GenBank/DDBJ databases">
        <title>Marinomonas 15G1-11 sp. nov, isolated from marine algae.</title>
        <authorList>
            <person name="Butt M."/>
            <person name="Choi D.G."/>
            <person name="Kim J.M."/>
            <person name="Lee J.K."/>
            <person name="Baek J.H."/>
            <person name="Jeon C.O."/>
        </authorList>
    </citation>
    <scope>NUCLEOTIDE SEQUENCE</scope>
    <source>
        <strain evidence="4">15G1-11</strain>
    </source>
</reference>
<sequence>MIEFHTVSIVAFCFFTLLSLYWVIVALKRKSHIKFNNLDYSERPFEVLLDELRLKQGEIQAKRTALKEKVNELKSKKDEIQARSKPIKDRADKLELGQGKLQLIKATVKEKKEKVNELNSTQDEVQARKTTLKAKIDEGRLVIKKAEDLESTLKDQVDQIELGLSPPVFSYNHPETFKLKIDACRDAQYITIKNGDATYASSQWTFFGSVSDGNAMVADYKSLQLKAFNAEFETIVRKMRHSTIETAKNKLEKLHNQLTKLGETANVAVSRDYFWMKEKELLVWAEYLNDQQTKKEQRKQERALLRNNKFQSGQSDLESLEGDISATEIELLKAHKKAEELIGAERKKLERQIAKIELQKAALEEKFRRATSQAQLTRNGYIYCISNIGSFGEGVVKIGMTRRLEPMDRVRELGDASVPYKFDVHTLAFVKDAPAIEKALHLRFNEHRVNTENHRKEFFQVSPEEVQDAFDEMGIVADWFFDIEAKEYRESELMRKALKQVRASEKAEEPVYDTLPEYI</sequence>
<dbReference type="Proteomes" id="UP001149719">
    <property type="component" value="Unassembled WGS sequence"/>
</dbReference>
<dbReference type="Pfam" id="PF10544">
    <property type="entry name" value="T5orf172"/>
    <property type="match status" value="1"/>
</dbReference>
<keyword evidence="2" id="KW-0472">Membrane</keyword>
<dbReference type="SMART" id="SM00974">
    <property type="entry name" value="T5orf172"/>
    <property type="match status" value="1"/>
</dbReference>
<keyword evidence="2" id="KW-1133">Transmembrane helix</keyword>
<protein>
    <submittedName>
        <fullName evidence="4">DUF4041 domain-containing protein</fullName>
    </submittedName>
</protein>
<dbReference type="InterPro" id="IPR025280">
    <property type="entry name" value="SNIPE"/>
</dbReference>
<organism evidence="4 5">
    <name type="scientific">Marinomonas phaeophyticola</name>
    <dbReference type="NCBI Taxonomy" id="3004091"/>
    <lineage>
        <taxon>Bacteria</taxon>
        <taxon>Pseudomonadati</taxon>
        <taxon>Pseudomonadota</taxon>
        <taxon>Gammaproteobacteria</taxon>
        <taxon>Oceanospirillales</taxon>
        <taxon>Oceanospirillaceae</taxon>
        <taxon>Marinomonas</taxon>
    </lineage>
</organism>
<evidence type="ECO:0000256" key="1">
    <source>
        <dbReference type="SAM" id="Coils"/>
    </source>
</evidence>
<evidence type="ECO:0000313" key="4">
    <source>
        <dbReference type="EMBL" id="MCZ2722972.1"/>
    </source>
</evidence>
<feature type="domain" description="Bacteriophage T5 Orf172 DNA-binding" evidence="3">
    <location>
        <begin position="390"/>
        <end position="473"/>
    </location>
</feature>
<feature type="coiled-coil region" evidence="1">
    <location>
        <begin position="288"/>
        <end position="373"/>
    </location>
</feature>
<evidence type="ECO:0000259" key="3">
    <source>
        <dbReference type="SMART" id="SM00974"/>
    </source>
</evidence>
<accession>A0ABT4JY39</accession>
<gene>
    <name evidence="4" type="ORF">O1D97_15465</name>
</gene>
<comment type="caution">
    <text evidence="4">The sequence shown here is derived from an EMBL/GenBank/DDBJ whole genome shotgun (WGS) entry which is preliminary data.</text>
</comment>
<proteinExistence type="predicted"/>
<keyword evidence="1" id="KW-0175">Coiled coil</keyword>